<dbReference type="AlphaFoldDB" id="A0A9D4MW65"/>
<name>A0A9D4MW65_DREPO</name>
<keyword evidence="2" id="KW-1185">Reference proteome</keyword>
<accession>A0A9D4MW65</accession>
<proteinExistence type="predicted"/>
<protein>
    <submittedName>
        <fullName evidence="1">Uncharacterized protein</fullName>
    </submittedName>
</protein>
<comment type="caution">
    <text evidence="1">The sequence shown here is derived from an EMBL/GenBank/DDBJ whole genome shotgun (WGS) entry which is preliminary data.</text>
</comment>
<organism evidence="1 2">
    <name type="scientific">Dreissena polymorpha</name>
    <name type="common">Zebra mussel</name>
    <name type="synonym">Mytilus polymorpha</name>
    <dbReference type="NCBI Taxonomy" id="45954"/>
    <lineage>
        <taxon>Eukaryota</taxon>
        <taxon>Metazoa</taxon>
        <taxon>Spiralia</taxon>
        <taxon>Lophotrochozoa</taxon>
        <taxon>Mollusca</taxon>
        <taxon>Bivalvia</taxon>
        <taxon>Autobranchia</taxon>
        <taxon>Heteroconchia</taxon>
        <taxon>Euheterodonta</taxon>
        <taxon>Imparidentia</taxon>
        <taxon>Neoheterodontei</taxon>
        <taxon>Myida</taxon>
        <taxon>Dreissenoidea</taxon>
        <taxon>Dreissenidae</taxon>
        <taxon>Dreissena</taxon>
    </lineage>
</organism>
<dbReference type="Proteomes" id="UP000828390">
    <property type="component" value="Unassembled WGS sequence"/>
</dbReference>
<dbReference type="EMBL" id="JAIWYP010000001">
    <property type="protein sequence ID" value="KAH3882327.1"/>
    <property type="molecule type" value="Genomic_DNA"/>
</dbReference>
<sequence length="97" mass="10684">MLKSKTNSSPWTELLGMWWPSSWAEKQPQGSIQKIVRLGRSNVVNAPQKDITPRTVASALLVVSGVTVTPHHEPAPKVLLVVGTLCKRGRIRNQSMT</sequence>
<evidence type="ECO:0000313" key="1">
    <source>
        <dbReference type="EMBL" id="KAH3882327.1"/>
    </source>
</evidence>
<evidence type="ECO:0000313" key="2">
    <source>
        <dbReference type="Proteomes" id="UP000828390"/>
    </source>
</evidence>
<reference evidence="1" key="1">
    <citation type="journal article" date="2019" name="bioRxiv">
        <title>The Genome of the Zebra Mussel, Dreissena polymorpha: A Resource for Invasive Species Research.</title>
        <authorList>
            <person name="McCartney M.A."/>
            <person name="Auch B."/>
            <person name="Kono T."/>
            <person name="Mallez S."/>
            <person name="Zhang Y."/>
            <person name="Obille A."/>
            <person name="Becker A."/>
            <person name="Abrahante J.E."/>
            <person name="Garbe J."/>
            <person name="Badalamenti J.P."/>
            <person name="Herman A."/>
            <person name="Mangelson H."/>
            <person name="Liachko I."/>
            <person name="Sullivan S."/>
            <person name="Sone E.D."/>
            <person name="Koren S."/>
            <person name="Silverstein K.A.T."/>
            <person name="Beckman K.B."/>
            <person name="Gohl D.M."/>
        </authorList>
    </citation>
    <scope>NUCLEOTIDE SEQUENCE</scope>
    <source>
        <strain evidence="1">Duluth1</strain>
        <tissue evidence="1">Whole animal</tissue>
    </source>
</reference>
<gene>
    <name evidence="1" type="ORF">DPMN_006262</name>
</gene>
<reference evidence="1" key="2">
    <citation type="submission" date="2020-11" db="EMBL/GenBank/DDBJ databases">
        <authorList>
            <person name="McCartney M.A."/>
            <person name="Auch B."/>
            <person name="Kono T."/>
            <person name="Mallez S."/>
            <person name="Becker A."/>
            <person name="Gohl D.M."/>
            <person name="Silverstein K.A.T."/>
            <person name="Koren S."/>
            <person name="Bechman K.B."/>
            <person name="Herman A."/>
            <person name="Abrahante J.E."/>
            <person name="Garbe J."/>
        </authorList>
    </citation>
    <scope>NUCLEOTIDE SEQUENCE</scope>
    <source>
        <strain evidence="1">Duluth1</strain>
        <tissue evidence="1">Whole animal</tissue>
    </source>
</reference>